<feature type="domain" description="Dof-type" evidence="11">
    <location>
        <begin position="75"/>
        <end position="129"/>
    </location>
</feature>
<evidence type="ECO:0000256" key="9">
    <source>
        <dbReference type="RuleBase" id="RU369094"/>
    </source>
</evidence>
<evidence type="ECO:0000256" key="2">
    <source>
        <dbReference type="ARBA" id="ARBA00022771"/>
    </source>
</evidence>
<feature type="compositionally biased region" description="Low complexity" evidence="10">
    <location>
        <begin position="54"/>
        <end position="71"/>
    </location>
</feature>
<accession>A0A3Q7XM44</accession>
<evidence type="ECO:0000256" key="4">
    <source>
        <dbReference type="ARBA" id="ARBA00023015"/>
    </source>
</evidence>
<dbReference type="GO" id="GO:0003700">
    <property type="term" value="F:DNA-binding transcription factor activity"/>
    <property type="evidence" value="ECO:0007669"/>
    <property type="project" value="UniProtKB-UniRule"/>
</dbReference>
<dbReference type="OrthoDB" id="1927254at2759"/>
<protein>
    <recommendedName>
        <fullName evidence="9">Dof zinc finger protein</fullName>
    </recommendedName>
</protein>
<dbReference type="PANTHER" id="PTHR31992:SF351">
    <property type="entry name" value="DOF ZINC FINGER PROTEIN"/>
    <property type="match status" value="1"/>
</dbReference>
<reference evidence="12" key="1">
    <citation type="journal article" date="2013" name="Nat. Biotechnol.">
        <title>Draft genome sequence of chickpea (Cicer arietinum) provides a resource for trait improvement.</title>
        <authorList>
            <person name="Varshney R.K."/>
            <person name="Song C."/>
            <person name="Saxena R.K."/>
            <person name="Azam S."/>
            <person name="Yu S."/>
            <person name="Sharpe A.G."/>
            <person name="Cannon S."/>
            <person name="Baek J."/>
            <person name="Rosen B.D."/>
            <person name="Tar'an B."/>
            <person name="Millan T."/>
            <person name="Zhang X."/>
            <person name="Ramsay L.D."/>
            <person name="Iwata A."/>
            <person name="Wang Y."/>
            <person name="Nelson W."/>
            <person name="Farmer A.D."/>
            <person name="Gaur P.M."/>
            <person name="Soderlund C."/>
            <person name="Penmetsa R.V."/>
            <person name="Xu C."/>
            <person name="Bharti A.K."/>
            <person name="He W."/>
            <person name="Winter P."/>
            <person name="Zhao S."/>
            <person name="Hane J.K."/>
            <person name="Carrasquilla-Garcia N."/>
            <person name="Condie J.A."/>
            <person name="Upadhyaya H.D."/>
            <person name="Luo M.C."/>
            <person name="Thudi M."/>
            <person name="Gowda C.L."/>
            <person name="Singh N.P."/>
            <person name="Lichtenzveig J."/>
            <person name="Gali K.K."/>
            <person name="Rubio J."/>
            <person name="Nadarajan N."/>
            <person name="Dolezel J."/>
            <person name="Bansal K.C."/>
            <person name="Xu X."/>
            <person name="Edwards D."/>
            <person name="Zhang G."/>
            <person name="Kahl G."/>
            <person name="Gil J."/>
            <person name="Singh K.B."/>
            <person name="Datta S.K."/>
            <person name="Jackson S.A."/>
            <person name="Wang J."/>
            <person name="Cook D.R."/>
        </authorList>
    </citation>
    <scope>NUCLEOTIDE SEQUENCE [LARGE SCALE GENOMIC DNA]</scope>
    <source>
        <strain evidence="12">cv. CDC Frontier</strain>
    </source>
</reference>
<sequence>MVFSSIPSYLDPLNWHQQPNPHQANGSDSHQSHNLLPHGGGSMIRPSSIANSNQAQVQTQTQAQQPKIQPQETTLKCPRCESTNTKFCYYNNYNLSQPRHFCKTCRRYWTRGGALRNVPVGGGCRRSKKTKKSTTTNTTSSKTPLLSNSNEKDYSLSNSTSLGEFLHPTNNRTYLTPLGVGNIGQMGFQIGDYSSNIAVGEGGGGLDQWRFQQFPFLNGFESNSNVSYPFQSEIVEPPTTSRVTHMPSSVKLENINGGLNLLRSSLSISENNNHYNSWPDFSSLASSSASHLYSHYRLCNGFLRPHVRQSASKILRTSLSEINFKFDFFFFFEYLPIYKFM</sequence>
<evidence type="ECO:0000256" key="5">
    <source>
        <dbReference type="ARBA" id="ARBA00023125"/>
    </source>
</evidence>
<dbReference type="Proteomes" id="UP000087171">
    <property type="component" value="Chromosome Ca1"/>
</dbReference>
<organism evidence="12 13">
    <name type="scientific">Cicer arietinum</name>
    <name type="common">Chickpea</name>
    <name type="synonym">Garbanzo</name>
    <dbReference type="NCBI Taxonomy" id="3827"/>
    <lineage>
        <taxon>Eukaryota</taxon>
        <taxon>Viridiplantae</taxon>
        <taxon>Streptophyta</taxon>
        <taxon>Embryophyta</taxon>
        <taxon>Tracheophyta</taxon>
        <taxon>Spermatophyta</taxon>
        <taxon>Magnoliopsida</taxon>
        <taxon>eudicotyledons</taxon>
        <taxon>Gunneridae</taxon>
        <taxon>Pentapetalae</taxon>
        <taxon>rosids</taxon>
        <taxon>fabids</taxon>
        <taxon>Fabales</taxon>
        <taxon>Fabaceae</taxon>
        <taxon>Papilionoideae</taxon>
        <taxon>50 kb inversion clade</taxon>
        <taxon>NPAAA clade</taxon>
        <taxon>Hologalegina</taxon>
        <taxon>IRL clade</taxon>
        <taxon>Cicereae</taxon>
        <taxon>Cicer</taxon>
    </lineage>
</organism>
<dbReference type="GO" id="GO:0008270">
    <property type="term" value="F:zinc ion binding"/>
    <property type="evidence" value="ECO:0007669"/>
    <property type="project" value="UniProtKB-KW"/>
</dbReference>
<feature type="region of interest" description="Disordered" evidence="10">
    <location>
        <begin position="13"/>
        <end position="71"/>
    </location>
</feature>
<dbReference type="PROSITE" id="PS01361">
    <property type="entry name" value="ZF_DOF_1"/>
    <property type="match status" value="1"/>
</dbReference>
<dbReference type="PaxDb" id="3827-XP_004487016.1"/>
<feature type="region of interest" description="Disordered" evidence="10">
    <location>
        <begin position="120"/>
        <end position="153"/>
    </location>
</feature>
<gene>
    <name evidence="13" type="primary">LOC101511165</name>
</gene>
<dbReference type="RefSeq" id="XP_027187818.1">
    <property type="nucleotide sequence ID" value="XM_027332017.1"/>
</dbReference>
<dbReference type="Pfam" id="PF02701">
    <property type="entry name" value="Zn_ribbon_Dof"/>
    <property type="match status" value="1"/>
</dbReference>
<keyword evidence="6 9" id="KW-0804">Transcription</keyword>
<keyword evidence="3 9" id="KW-0862">Zinc</keyword>
<evidence type="ECO:0000256" key="10">
    <source>
        <dbReference type="SAM" id="MobiDB-lite"/>
    </source>
</evidence>
<dbReference type="InterPro" id="IPR003851">
    <property type="entry name" value="Znf_Dof"/>
</dbReference>
<keyword evidence="4 9" id="KW-0805">Transcription regulation</keyword>
<keyword evidence="12" id="KW-1185">Reference proteome</keyword>
<feature type="compositionally biased region" description="Low complexity" evidence="10">
    <location>
        <begin position="133"/>
        <end position="149"/>
    </location>
</feature>
<dbReference type="AlphaFoldDB" id="A0A3Q7XM44"/>
<feature type="compositionally biased region" description="Polar residues" evidence="10">
    <location>
        <begin position="15"/>
        <end position="34"/>
    </location>
</feature>
<dbReference type="PROSITE" id="PS50884">
    <property type="entry name" value="ZF_DOF_2"/>
    <property type="match status" value="1"/>
</dbReference>
<keyword evidence="5 8" id="KW-0238">DNA-binding</keyword>
<reference evidence="13" key="2">
    <citation type="submission" date="2025-08" db="UniProtKB">
        <authorList>
            <consortium name="RefSeq"/>
        </authorList>
    </citation>
    <scope>IDENTIFICATION</scope>
    <source>
        <tissue evidence="13">Etiolated seedlings</tissue>
    </source>
</reference>
<evidence type="ECO:0000259" key="11">
    <source>
        <dbReference type="PROSITE" id="PS50884"/>
    </source>
</evidence>
<evidence type="ECO:0000256" key="3">
    <source>
        <dbReference type="ARBA" id="ARBA00022833"/>
    </source>
</evidence>
<evidence type="ECO:0000256" key="7">
    <source>
        <dbReference type="ARBA" id="ARBA00023242"/>
    </source>
</evidence>
<evidence type="ECO:0000313" key="13">
    <source>
        <dbReference type="RefSeq" id="XP_027187818.1"/>
    </source>
</evidence>
<dbReference type="GO" id="GO:0003677">
    <property type="term" value="F:DNA binding"/>
    <property type="evidence" value="ECO:0007669"/>
    <property type="project" value="UniProtKB-UniRule"/>
</dbReference>
<comment type="function">
    <text evidence="9">Transcription factor that binds specifically to a 5'-AA[AG]G-3' consensus core sequence.</text>
</comment>
<evidence type="ECO:0000256" key="1">
    <source>
        <dbReference type="ARBA" id="ARBA00022723"/>
    </source>
</evidence>
<dbReference type="PANTHER" id="PTHR31992">
    <property type="entry name" value="DOF ZINC FINGER PROTEIN DOF1.4-RELATED"/>
    <property type="match status" value="1"/>
</dbReference>
<evidence type="ECO:0000256" key="8">
    <source>
        <dbReference type="PROSITE-ProRule" id="PRU00071"/>
    </source>
</evidence>
<dbReference type="GO" id="GO:0005634">
    <property type="term" value="C:nucleus"/>
    <property type="evidence" value="ECO:0007669"/>
    <property type="project" value="UniProtKB-SubCell"/>
</dbReference>
<dbReference type="InterPro" id="IPR045174">
    <property type="entry name" value="Dof"/>
</dbReference>
<dbReference type="GeneID" id="101511165"/>
<evidence type="ECO:0000256" key="6">
    <source>
        <dbReference type="ARBA" id="ARBA00023163"/>
    </source>
</evidence>
<keyword evidence="7 8" id="KW-0539">Nucleus</keyword>
<proteinExistence type="predicted"/>
<keyword evidence="1 9" id="KW-0479">Metal-binding</keyword>
<name>A0A3Q7XM44_CICAR</name>
<keyword evidence="2 8" id="KW-0863">Zinc-finger</keyword>
<evidence type="ECO:0000313" key="12">
    <source>
        <dbReference type="Proteomes" id="UP000087171"/>
    </source>
</evidence>
<dbReference type="STRING" id="3827.A0A3Q7XM44"/>
<comment type="subcellular location">
    <subcellularLocation>
        <location evidence="8 9">Nucleus</location>
    </subcellularLocation>
</comment>